<proteinExistence type="predicted"/>
<dbReference type="RefSeq" id="XP_014144683.1">
    <property type="nucleotide sequence ID" value="XM_014289208.1"/>
</dbReference>
<gene>
    <name evidence="1" type="ORF">SARC_16687</name>
</gene>
<dbReference type="EMBL" id="KQ250248">
    <property type="protein sequence ID" value="KNC70781.1"/>
    <property type="molecule type" value="Genomic_DNA"/>
</dbReference>
<feature type="non-terminal residue" evidence="1">
    <location>
        <position position="72"/>
    </location>
</feature>
<accession>A0A0L0F2D9</accession>
<protein>
    <submittedName>
        <fullName evidence="1">Uncharacterized protein</fullName>
    </submittedName>
</protein>
<name>A0A0L0F2D9_9EUKA</name>
<evidence type="ECO:0000313" key="1">
    <source>
        <dbReference type="EMBL" id="KNC70781.1"/>
    </source>
</evidence>
<organism evidence="1 2">
    <name type="scientific">Sphaeroforma arctica JP610</name>
    <dbReference type="NCBI Taxonomy" id="667725"/>
    <lineage>
        <taxon>Eukaryota</taxon>
        <taxon>Ichthyosporea</taxon>
        <taxon>Ichthyophonida</taxon>
        <taxon>Sphaeroforma</taxon>
    </lineage>
</organism>
<feature type="non-terminal residue" evidence="1">
    <location>
        <position position="1"/>
    </location>
</feature>
<dbReference type="Proteomes" id="UP000054560">
    <property type="component" value="Unassembled WGS sequence"/>
</dbReference>
<dbReference type="AlphaFoldDB" id="A0A0L0F2D9"/>
<dbReference type="GeneID" id="25917191"/>
<evidence type="ECO:0000313" key="2">
    <source>
        <dbReference type="Proteomes" id="UP000054560"/>
    </source>
</evidence>
<reference evidence="1 2" key="1">
    <citation type="submission" date="2011-02" db="EMBL/GenBank/DDBJ databases">
        <title>The Genome Sequence of Sphaeroforma arctica JP610.</title>
        <authorList>
            <consortium name="The Broad Institute Genome Sequencing Platform"/>
            <person name="Russ C."/>
            <person name="Cuomo C."/>
            <person name="Young S.K."/>
            <person name="Zeng Q."/>
            <person name="Gargeya S."/>
            <person name="Alvarado L."/>
            <person name="Berlin A."/>
            <person name="Chapman S.B."/>
            <person name="Chen Z."/>
            <person name="Freedman E."/>
            <person name="Gellesch M."/>
            <person name="Goldberg J."/>
            <person name="Griggs A."/>
            <person name="Gujja S."/>
            <person name="Heilman E."/>
            <person name="Heiman D."/>
            <person name="Howarth C."/>
            <person name="Mehta T."/>
            <person name="Neiman D."/>
            <person name="Pearson M."/>
            <person name="Roberts A."/>
            <person name="Saif S."/>
            <person name="Shea T."/>
            <person name="Shenoy N."/>
            <person name="Sisk P."/>
            <person name="Stolte C."/>
            <person name="Sykes S."/>
            <person name="White J."/>
            <person name="Yandava C."/>
            <person name="Burger G."/>
            <person name="Gray M.W."/>
            <person name="Holland P.W.H."/>
            <person name="King N."/>
            <person name="Lang F.B.F."/>
            <person name="Roger A.J."/>
            <person name="Ruiz-Trillo I."/>
            <person name="Haas B."/>
            <person name="Nusbaum C."/>
            <person name="Birren B."/>
        </authorList>
    </citation>
    <scope>NUCLEOTIDE SEQUENCE [LARGE SCALE GENOMIC DNA]</scope>
    <source>
        <strain evidence="1 2">JP610</strain>
    </source>
</reference>
<dbReference type="OrthoDB" id="296793at2759"/>
<sequence length="72" mass="8178">FLNSTYANSSSLFTLGGDNPMMNLVREGVPTLREERFDSKKELDLRLRVACEELMGLMFVLLSRPFSTFTGQ</sequence>
<keyword evidence="2" id="KW-1185">Reference proteome</keyword>